<gene>
    <name evidence="10" type="ORF">SLS53_000729</name>
</gene>
<protein>
    <submittedName>
        <fullName evidence="10">Uncharacterized protein</fullName>
    </submittedName>
</protein>
<evidence type="ECO:0000256" key="5">
    <source>
        <dbReference type="ARBA" id="ARBA00022729"/>
    </source>
</evidence>
<feature type="chain" id="PRO_5042933528" evidence="9">
    <location>
        <begin position="18"/>
        <end position="420"/>
    </location>
</feature>
<accession>A0AAN9UKS4</accession>
<evidence type="ECO:0000256" key="3">
    <source>
        <dbReference type="ARBA" id="ARBA00022512"/>
    </source>
</evidence>
<organism evidence="10 11">
    <name type="scientific">Cytospora paraplurivora</name>
    <dbReference type="NCBI Taxonomy" id="2898453"/>
    <lineage>
        <taxon>Eukaryota</taxon>
        <taxon>Fungi</taxon>
        <taxon>Dikarya</taxon>
        <taxon>Ascomycota</taxon>
        <taxon>Pezizomycotina</taxon>
        <taxon>Sordariomycetes</taxon>
        <taxon>Sordariomycetidae</taxon>
        <taxon>Diaporthales</taxon>
        <taxon>Cytosporaceae</taxon>
        <taxon>Cytospora</taxon>
    </lineage>
</organism>
<proteinExistence type="inferred from homology"/>
<dbReference type="Pfam" id="PF00332">
    <property type="entry name" value="Glyco_hydro_17"/>
    <property type="match status" value="1"/>
</dbReference>
<feature type="region of interest" description="Disordered" evidence="8">
    <location>
        <begin position="338"/>
        <end position="385"/>
    </location>
</feature>
<sequence length="420" mass="43019">MQSKILSVTALIAGVSASGNYLGFNSGATNADNTAKFQADFEKEMTTAQNLNGAPGKFNAVRLYTNIQAYSTSDPIQAFPAAIATDSSLLLGIWTSGTTSIQNEINALKAALDTHGSDLADRVIGISIGSEDLYRNSVEGVSSSAGPGVNPDDLVAFIKDFKSAFADTLLKDVAIGHVDTSDAWANGSNSAVIDAVDWLGIDEYPYYETGHGNKIGNAASLFETAYSAVEKVAGSKKIWVTETGWPYKGDTWDEAVASVANAKTYWDDIGCSKLFGKVPTFWYNLVQDSATNTMSFAITEDLSTTPLFNLTCPAKSTKSTSTSASASTTAASSKSSGLETASSKASGTETASSKASGTGTASSSASTATGSSSSESSGTTSEDVAKASSSKVAASGASAAQLGSSAFAAIAFVAAAFALF</sequence>
<dbReference type="Gene3D" id="3.20.20.80">
    <property type="entry name" value="Glycosidases"/>
    <property type="match status" value="1"/>
</dbReference>
<dbReference type="InterPro" id="IPR017853">
    <property type="entry name" value="GH"/>
</dbReference>
<dbReference type="InterPro" id="IPR050732">
    <property type="entry name" value="Beta-glucan_modifiers"/>
</dbReference>
<name>A0AAN9UKS4_9PEZI</name>
<evidence type="ECO:0000256" key="4">
    <source>
        <dbReference type="ARBA" id="ARBA00022525"/>
    </source>
</evidence>
<dbReference type="PANTHER" id="PTHR16631:SF16">
    <property type="entry name" value="GPI-ANCHORED CELL WALL BETA-1,3-ENDOGLUCANASE EGLC"/>
    <property type="match status" value="1"/>
</dbReference>
<evidence type="ECO:0000256" key="6">
    <source>
        <dbReference type="ARBA" id="ARBA00022801"/>
    </source>
</evidence>
<reference evidence="10 11" key="1">
    <citation type="journal article" date="2023" name="PLoS ONE">
        <title>Cytospora paraplurivora sp. nov. isolated from orchards with fruit tree decline syndrome in Ontario, Canada.</title>
        <authorList>
            <person name="Ilyukhin E."/>
            <person name="Nguyen H.D.T."/>
            <person name="Castle A.J."/>
            <person name="Ellouze W."/>
        </authorList>
    </citation>
    <scope>NUCLEOTIDE SEQUENCE [LARGE SCALE GENOMIC DNA]</scope>
    <source>
        <strain evidence="10 11">FDS-564</strain>
    </source>
</reference>
<dbReference type="PANTHER" id="PTHR16631">
    <property type="entry name" value="GLUCAN 1,3-BETA-GLUCOSIDASE"/>
    <property type="match status" value="1"/>
</dbReference>
<dbReference type="GO" id="GO:0009277">
    <property type="term" value="C:fungal-type cell wall"/>
    <property type="evidence" value="ECO:0007669"/>
    <property type="project" value="TreeGrafter"/>
</dbReference>
<dbReference type="GO" id="GO:0005975">
    <property type="term" value="P:carbohydrate metabolic process"/>
    <property type="evidence" value="ECO:0007669"/>
    <property type="project" value="InterPro"/>
</dbReference>
<dbReference type="GO" id="GO:0071555">
    <property type="term" value="P:cell wall organization"/>
    <property type="evidence" value="ECO:0007669"/>
    <property type="project" value="TreeGrafter"/>
</dbReference>
<comment type="caution">
    <text evidence="10">The sequence shown here is derived from an EMBL/GenBank/DDBJ whole genome shotgun (WGS) entry which is preliminary data.</text>
</comment>
<dbReference type="InterPro" id="IPR000490">
    <property type="entry name" value="Glyco_hydro_17"/>
</dbReference>
<keyword evidence="4" id="KW-0964">Secreted</keyword>
<dbReference type="AlphaFoldDB" id="A0AAN9UKS4"/>
<evidence type="ECO:0000256" key="2">
    <source>
        <dbReference type="ARBA" id="ARBA00008773"/>
    </source>
</evidence>
<evidence type="ECO:0000256" key="9">
    <source>
        <dbReference type="SAM" id="SignalP"/>
    </source>
</evidence>
<keyword evidence="6" id="KW-0378">Hydrolase</keyword>
<evidence type="ECO:0000256" key="7">
    <source>
        <dbReference type="RuleBase" id="RU004335"/>
    </source>
</evidence>
<feature type="signal peptide" evidence="9">
    <location>
        <begin position="1"/>
        <end position="17"/>
    </location>
</feature>
<evidence type="ECO:0000256" key="1">
    <source>
        <dbReference type="ARBA" id="ARBA00004191"/>
    </source>
</evidence>
<comment type="subcellular location">
    <subcellularLocation>
        <location evidence="1">Secreted</location>
        <location evidence="1">Cell wall</location>
    </subcellularLocation>
</comment>
<keyword evidence="3" id="KW-0134">Cell wall</keyword>
<keyword evidence="11" id="KW-1185">Reference proteome</keyword>
<dbReference type="SUPFAM" id="SSF51445">
    <property type="entry name" value="(Trans)glycosidases"/>
    <property type="match status" value="1"/>
</dbReference>
<dbReference type="GO" id="GO:0009986">
    <property type="term" value="C:cell surface"/>
    <property type="evidence" value="ECO:0007669"/>
    <property type="project" value="TreeGrafter"/>
</dbReference>
<dbReference type="GO" id="GO:0005576">
    <property type="term" value="C:extracellular region"/>
    <property type="evidence" value="ECO:0007669"/>
    <property type="project" value="TreeGrafter"/>
</dbReference>
<evidence type="ECO:0000313" key="11">
    <source>
        <dbReference type="Proteomes" id="UP001320245"/>
    </source>
</evidence>
<evidence type="ECO:0000313" key="10">
    <source>
        <dbReference type="EMBL" id="KAK7748707.1"/>
    </source>
</evidence>
<dbReference type="EMBL" id="JAJSPL020000002">
    <property type="protein sequence ID" value="KAK7748707.1"/>
    <property type="molecule type" value="Genomic_DNA"/>
</dbReference>
<evidence type="ECO:0000256" key="8">
    <source>
        <dbReference type="SAM" id="MobiDB-lite"/>
    </source>
</evidence>
<comment type="similarity">
    <text evidence="2 7">Belongs to the glycosyl hydrolase 17 family.</text>
</comment>
<keyword evidence="5 9" id="KW-0732">Signal</keyword>
<dbReference type="GO" id="GO:0042973">
    <property type="term" value="F:glucan endo-1,3-beta-D-glucosidase activity"/>
    <property type="evidence" value="ECO:0007669"/>
    <property type="project" value="TreeGrafter"/>
</dbReference>
<dbReference type="Proteomes" id="UP001320245">
    <property type="component" value="Unassembled WGS sequence"/>
</dbReference>